<comment type="caution">
    <text evidence="2">The sequence shown here is derived from an EMBL/GenBank/DDBJ whole genome shotgun (WGS) entry which is preliminary data.</text>
</comment>
<feature type="region of interest" description="Disordered" evidence="1">
    <location>
        <begin position="1"/>
        <end position="21"/>
    </location>
</feature>
<dbReference type="EMBL" id="AKGD01000001">
    <property type="protein sequence ID" value="EIT72248.1"/>
    <property type="molecule type" value="Genomic_DNA"/>
</dbReference>
<accession>I8TEU8</accession>
<evidence type="ECO:0000313" key="2">
    <source>
        <dbReference type="EMBL" id="EIT72248.1"/>
    </source>
</evidence>
<dbReference type="STRING" id="1172194.WQQ_23850"/>
<organism evidence="2 3">
    <name type="scientific">Hydrocarboniphaga effusa AP103</name>
    <dbReference type="NCBI Taxonomy" id="1172194"/>
    <lineage>
        <taxon>Bacteria</taxon>
        <taxon>Pseudomonadati</taxon>
        <taxon>Pseudomonadota</taxon>
        <taxon>Gammaproteobacteria</taxon>
        <taxon>Nevskiales</taxon>
        <taxon>Nevskiaceae</taxon>
        <taxon>Hydrocarboniphaga</taxon>
    </lineage>
</organism>
<dbReference type="AlphaFoldDB" id="I8TEU8"/>
<dbReference type="SUPFAM" id="SSF50956">
    <property type="entry name" value="Thermostable phytase (3-phytase)"/>
    <property type="match status" value="1"/>
</dbReference>
<evidence type="ECO:0000313" key="3">
    <source>
        <dbReference type="Proteomes" id="UP000003704"/>
    </source>
</evidence>
<keyword evidence="3" id="KW-1185">Reference proteome</keyword>
<dbReference type="RefSeq" id="WP_007185328.1">
    <property type="nucleotide sequence ID" value="NZ_AKGD01000001.1"/>
</dbReference>
<evidence type="ECO:0000256" key="1">
    <source>
        <dbReference type="SAM" id="MobiDB-lite"/>
    </source>
</evidence>
<sequence>MVRHRGWRRAAQIAMPRPSRHAPGFSSLRRIASLLLVPILAACSNGRSDDSKESGQPTAEVALDDGLINESSGLARSQRSSELLWTHNDSGGAAELYGIDLQGHHRVTLRISGALAVDWEDLSSYTSKGTPYLLIGDMGDNGAIRPVTTYYRIEEPAITPTDTLQTISVRPSAVYTLIYPDGPRDAESLAVDGQQNMAYVLSKRDAVPQLYRFGLDSSGPLALPRIMEALGPITIPRAPADYTGDVDAYNWPTAMDFDNSLRRVYVGTLLDGYFYDRADGESWAQALAHEPSRFDLPDYPQIEAGSFDRGSRDALYLTSEQLPTPLARLQP</sequence>
<protein>
    <submittedName>
        <fullName evidence="2">Uncharacterized protein</fullName>
    </submittedName>
</protein>
<name>I8TEU8_9GAMM</name>
<dbReference type="Proteomes" id="UP000003704">
    <property type="component" value="Unassembled WGS sequence"/>
</dbReference>
<dbReference type="PATRIC" id="fig|1172194.4.peg.2304"/>
<reference evidence="2 3" key="1">
    <citation type="journal article" date="2012" name="J. Bacteriol.">
        <title>Genome Sequence of n-Alkane-Degrading Hydrocarboniphaga effusa Strain AP103T (ATCC BAA-332T).</title>
        <authorList>
            <person name="Chang H.K."/>
            <person name="Zylstra G.J."/>
            <person name="Chae J.C."/>
        </authorList>
    </citation>
    <scope>NUCLEOTIDE SEQUENCE [LARGE SCALE GENOMIC DNA]</scope>
    <source>
        <strain evidence="2 3">AP103</strain>
    </source>
</reference>
<gene>
    <name evidence="2" type="ORF">WQQ_23850</name>
</gene>
<proteinExistence type="predicted"/>